<accession>A0A0A3I9B3</accession>
<dbReference type="PANTHER" id="PTHR10587">
    <property type="entry name" value="GLYCOSYL TRANSFERASE-RELATED"/>
    <property type="match status" value="1"/>
</dbReference>
<feature type="domain" description="NodB homology" evidence="4">
    <location>
        <begin position="306"/>
        <end position="480"/>
    </location>
</feature>
<keyword evidence="6" id="KW-1185">Reference proteome</keyword>
<dbReference type="Gene3D" id="3.90.640.20">
    <property type="entry name" value="Heat-shock cognate protein, ATPase"/>
    <property type="match status" value="1"/>
</dbReference>
<evidence type="ECO:0000256" key="1">
    <source>
        <dbReference type="ARBA" id="ARBA00022723"/>
    </source>
</evidence>
<protein>
    <recommendedName>
        <fullName evidence="4">NodB homology domain-containing protein</fullName>
    </recommendedName>
</protein>
<evidence type="ECO:0000259" key="4">
    <source>
        <dbReference type="PROSITE" id="PS51677"/>
    </source>
</evidence>
<dbReference type="SUPFAM" id="SSF88713">
    <property type="entry name" value="Glycoside hydrolase/deacetylase"/>
    <property type="match status" value="1"/>
</dbReference>
<proteinExistence type="predicted"/>
<name>A0A0A3I9B3_9BACL</name>
<feature type="transmembrane region" description="Helical" evidence="3">
    <location>
        <begin position="12"/>
        <end position="34"/>
    </location>
</feature>
<evidence type="ECO:0000256" key="3">
    <source>
        <dbReference type="SAM" id="Phobius"/>
    </source>
</evidence>
<gene>
    <name evidence="5" type="ORF">CD29_06645</name>
</gene>
<dbReference type="AlphaFoldDB" id="A0A0A3I9B3"/>
<evidence type="ECO:0000313" key="6">
    <source>
        <dbReference type="Proteomes" id="UP000030416"/>
    </source>
</evidence>
<dbReference type="InterPro" id="IPR011330">
    <property type="entry name" value="Glyco_hydro/deAcase_b/a-brl"/>
</dbReference>
<dbReference type="InterPro" id="IPR002509">
    <property type="entry name" value="NODB_dom"/>
</dbReference>
<dbReference type="GO" id="GO:0005975">
    <property type="term" value="P:carbohydrate metabolic process"/>
    <property type="evidence" value="ECO:0007669"/>
    <property type="project" value="InterPro"/>
</dbReference>
<comment type="caution">
    <text evidence="5">The sequence shown here is derived from an EMBL/GenBank/DDBJ whole genome shotgun (WGS) entry which is preliminary data.</text>
</comment>
<dbReference type="Pfam" id="PF11738">
    <property type="entry name" value="DUF3298"/>
    <property type="match status" value="1"/>
</dbReference>
<dbReference type="GO" id="GO:0016810">
    <property type="term" value="F:hydrolase activity, acting on carbon-nitrogen (but not peptide) bonds"/>
    <property type="evidence" value="ECO:0007669"/>
    <property type="project" value="InterPro"/>
</dbReference>
<reference evidence="5 6" key="1">
    <citation type="submission" date="2014-02" db="EMBL/GenBank/DDBJ databases">
        <title>Draft genome sequence of Lysinibacillus manganicus DSM 26584T.</title>
        <authorList>
            <person name="Zhang F."/>
            <person name="Wang G."/>
            <person name="Zhang L."/>
        </authorList>
    </citation>
    <scope>NUCLEOTIDE SEQUENCE [LARGE SCALE GENOMIC DNA]</scope>
    <source>
        <strain evidence="5 6">DSM 26584</strain>
    </source>
</reference>
<dbReference type="EMBL" id="JPVN01000006">
    <property type="protein sequence ID" value="KGR79368.1"/>
    <property type="molecule type" value="Genomic_DNA"/>
</dbReference>
<dbReference type="InterPro" id="IPR037126">
    <property type="entry name" value="PdaC/RsiV-like_sf"/>
</dbReference>
<dbReference type="CDD" id="cd10954">
    <property type="entry name" value="CE4_CtAXE_like"/>
    <property type="match status" value="1"/>
</dbReference>
<dbReference type="STRING" id="1384049.CD29_06645"/>
<dbReference type="GO" id="GO:0046872">
    <property type="term" value="F:metal ion binding"/>
    <property type="evidence" value="ECO:0007669"/>
    <property type="project" value="UniProtKB-KW"/>
</dbReference>
<dbReference type="PROSITE" id="PS51677">
    <property type="entry name" value="NODB"/>
    <property type="match status" value="1"/>
</dbReference>
<keyword evidence="3" id="KW-0472">Membrane</keyword>
<dbReference type="Pfam" id="PF01522">
    <property type="entry name" value="Polysacc_deac_1"/>
    <property type="match status" value="1"/>
</dbReference>
<dbReference type="InterPro" id="IPR050248">
    <property type="entry name" value="Polysacc_deacetylase_ArnD"/>
</dbReference>
<organism evidence="5 6">
    <name type="scientific">Ureibacillus manganicus DSM 26584</name>
    <dbReference type="NCBI Taxonomy" id="1384049"/>
    <lineage>
        <taxon>Bacteria</taxon>
        <taxon>Bacillati</taxon>
        <taxon>Bacillota</taxon>
        <taxon>Bacilli</taxon>
        <taxon>Bacillales</taxon>
        <taxon>Caryophanaceae</taxon>
        <taxon>Ureibacillus</taxon>
    </lineage>
</organism>
<dbReference type="PANTHER" id="PTHR10587:SF133">
    <property type="entry name" value="CHITIN DEACETYLASE 1-RELATED"/>
    <property type="match status" value="1"/>
</dbReference>
<dbReference type="InterPro" id="IPR021729">
    <property type="entry name" value="DUF3298"/>
</dbReference>
<keyword evidence="3" id="KW-1133">Transmembrane helix</keyword>
<dbReference type="eggNOG" id="COG0726">
    <property type="taxonomic scope" value="Bacteria"/>
</dbReference>
<dbReference type="RefSeq" id="WP_036184343.1">
    <property type="nucleotide sequence ID" value="NZ_AVDA01000006.1"/>
</dbReference>
<keyword evidence="3" id="KW-0812">Transmembrane</keyword>
<dbReference type="Gene3D" id="3.20.20.370">
    <property type="entry name" value="Glycoside hydrolase/deacetylase"/>
    <property type="match status" value="1"/>
</dbReference>
<keyword evidence="1" id="KW-0479">Metal-binding</keyword>
<keyword evidence="2" id="KW-0378">Hydrolase</keyword>
<evidence type="ECO:0000313" key="5">
    <source>
        <dbReference type="EMBL" id="KGR79368.1"/>
    </source>
</evidence>
<evidence type="ECO:0000256" key="2">
    <source>
        <dbReference type="ARBA" id="ARBA00022801"/>
    </source>
</evidence>
<dbReference type="GO" id="GO:0016020">
    <property type="term" value="C:membrane"/>
    <property type="evidence" value="ECO:0007669"/>
    <property type="project" value="TreeGrafter"/>
</dbReference>
<sequence>MNNNDRKYGGRLLDIILITTIATLTVLIIIFTTMNNDYQIQNVSASNPTDLKSGTAGLDIPDISSSVTQEIVNTNFDGIRIVNENLKDPTKPYSIQYIKTNFESLNIQINKYISDSKNQYENIIRLKDTVNKNDPSTNLVNNLKISVELFPHQDHYLSLVFTKNVAVKSNTYDTTIYTLFFNIETGEIVDLQQILKDDINHLTALSEKVRASILNNQSYQKHINKETLTNVTVAKWNYFQRFSIKNDALVFYFNKGEIGNSSIGIPTASISLSSIYPLLSKEFQTGIKNDSVITSPPPTKNNSSDKKVALTFDDGPHPTITTQILNTLEKYDAKATFFVVGNRVEKYSDIVIETLERGHEIGNHSWNHAKLTELSSKQVVEQINSTNNAIKNVLGEYPTVFRPPYGAKNNQVVSVIDLPVIMWTIDTMDWKYRDSTTLLPMVKKNMHNNAIILMHDIHQSTADGLDSVLKYLHDQGYEFVTVSEIVQN</sequence>
<dbReference type="Proteomes" id="UP000030416">
    <property type="component" value="Unassembled WGS sequence"/>
</dbReference>